<dbReference type="EMBL" id="CP092109">
    <property type="protein sequence ID" value="UWZ78019.1"/>
    <property type="molecule type" value="Genomic_DNA"/>
</dbReference>
<accession>A0ABY5ZJV2</accession>
<organism evidence="2 3">
    <name type="scientific">Geoalkalibacter halelectricus</name>
    <dbReference type="NCBI Taxonomy" id="2847045"/>
    <lineage>
        <taxon>Bacteria</taxon>
        <taxon>Pseudomonadati</taxon>
        <taxon>Thermodesulfobacteriota</taxon>
        <taxon>Desulfuromonadia</taxon>
        <taxon>Desulfuromonadales</taxon>
        <taxon>Geoalkalibacteraceae</taxon>
        <taxon>Geoalkalibacter</taxon>
    </lineage>
</organism>
<evidence type="ECO:0000313" key="2">
    <source>
        <dbReference type="EMBL" id="UWZ78019.1"/>
    </source>
</evidence>
<sequence>MNVAQIREIAKTMGIKATSKMKKNELIHAIQTHEGNADCYGAPWRLECGENDCLWRRDCQGH</sequence>
<dbReference type="Proteomes" id="UP001060414">
    <property type="component" value="Chromosome"/>
</dbReference>
<dbReference type="Pfam" id="PF07498">
    <property type="entry name" value="Rho_N"/>
    <property type="match status" value="1"/>
</dbReference>
<proteinExistence type="predicted"/>
<evidence type="ECO:0000259" key="1">
    <source>
        <dbReference type="SMART" id="SM00959"/>
    </source>
</evidence>
<dbReference type="Gene3D" id="1.10.720.10">
    <property type="match status" value="1"/>
</dbReference>
<dbReference type="InterPro" id="IPR036269">
    <property type="entry name" value="Rho_N_sf"/>
</dbReference>
<dbReference type="SMART" id="SM00959">
    <property type="entry name" value="Rho_N"/>
    <property type="match status" value="1"/>
</dbReference>
<dbReference type="InterPro" id="IPR011112">
    <property type="entry name" value="Rho-like_N"/>
</dbReference>
<dbReference type="SUPFAM" id="SSF68912">
    <property type="entry name" value="Rho N-terminal domain-like"/>
    <property type="match status" value="1"/>
</dbReference>
<name>A0ABY5ZJV2_9BACT</name>
<keyword evidence="3" id="KW-1185">Reference proteome</keyword>
<protein>
    <submittedName>
        <fullName evidence="2">Rho termination factor N-terminal domain-containing protein</fullName>
    </submittedName>
</protein>
<dbReference type="RefSeq" id="WP_260746367.1">
    <property type="nucleotide sequence ID" value="NZ_CP092109.1"/>
</dbReference>
<evidence type="ECO:0000313" key="3">
    <source>
        <dbReference type="Proteomes" id="UP001060414"/>
    </source>
</evidence>
<gene>
    <name evidence="2" type="ORF">L9S41_09930</name>
</gene>
<feature type="domain" description="Rho termination factor-like N-terminal" evidence="1">
    <location>
        <begin position="1"/>
        <end position="36"/>
    </location>
</feature>
<reference evidence="2" key="1">
    <citation type="journal article" date="2022" name="Environ. Microbiol.">
        <title>Geoalkalibacter halelectricus SAP #1 sp. nov. possessing extracellular electron transfer and mineral#reducing capabilities from a haloalkaline environment.</title>
        <authorList>
            <person name="Yadav S."/>
            <person name="Singh R."/>
            <person name="Sundharam S.S."/>
            <person name="Chaudhary S."/>
            <person name="Krishnamurthi S."/>
            <person name="Patil S.A."/>
        </authorList>
    </citation>
    <scope>NUCLEOTIDE SEQUENCE</scope>
    <source>
        <strain evidence="2">SAP-1</strain>
    </source>
</reference>